<dbReference type="Proteomes" id="UP000193144">
    <property type="component" value="Unassembled WGS sequence"/>
</dbReference>
<accession>A0A1Y2A3X9</accession>
<organism evidence="2 3">
    <name type="scientific">Clohesyomyces aquaticus</name>
    <dbReference type="NCBI Taxonomy" id="1231657"/>
    <lineage>
        <taxon>Eukaryota</taxon>
        <taxon>Fungi</taxon>
        <taxon>Dikarya</taxon>
        <taxon>Ascomycota</taxon>
        <taxon>Pezizomycotina</taxon>
        <taxon>Dothideomycetes</taxon>
        <taxon>Pleosporomycetidae</taxon>
        <taxon>Pleosporales</taxon>
        <taxon>Lindgomycetaceae</taxon>
        <taxon>Clohesyomyces</taxon>
    </lineage>
</organism>
<dbReference type="EMBL" id="MCFA01000013">
    <property type="protein sequence ID" value="ORY17219.1"/>
    <property type="molecule type" value="Genomic_DNA"/>
</dbReference>
<sequence>MTAQAANPNDPIVFDTLYPKPLYDQISDSMWIYPAARHPLSATQPFQQNFLGPMLANSIFTPPPHNQLTNSAWIFPDITNCFSTAQESATYQYQPPWPNYPTTAQSSFHHDSMNTLQQVLDGNQETFENVFEPSFSKTFSTLDHGEGRTRLEPIQREQIQLESIKREQTQPGRTQLEPFQPEQTLAGTAQPKPTESERSHEYFIELLPTA</sequence>
<evidence type="ECO:0000313" key="2">
    <source>
        <dbReference type="EMBL" id="ORY17219.1"/>
    </source>
</evidence>
<feature type="region of interest" description="Disordered" evidence="1">
    <location>
        <begin position="165"/>
        <end position="200"/>
    </location>
</feature>
<proteinExistence type="predicted"/>
<evidence type="ECO:0000313" key="3">
    <source>
        <dbReference type="Proteomes" id="UP000193144"/>
    </source>
</evidence>
<name>A0A1Y2A3X9_9PLEO</name>
<protein>
    <submittedName>
        <fullName evidence="2">Uncharacterized protein</fullName>
    </submittedName>
</protein>
<reference evidence="2 3" key="1">
    <citation type="submission" date="2016-07" db="EMBL/GenBank/DDBJ databases">
        <title>Pervasive Adenine N6-methylation of Active Genes in Fungi.</title>
        <authorList>
            <consortium name="DOE Joint Genome Institute"/>
            <person name="Mondo S.J."/>
            <person name="Dannebaum R.O."/>
            <person name="Kuo R.C."/>
            <person name="Labutti K."/>
            <person name="Haridas S."/>
            <person name="Kuo A."/>
            <person name="Salamov A."/>
            <person name="Ahrendt S.R."/>
            <person name="Lipzen A."/>
            <person name="Sullivan W."/>
            <person name="Andreopoulos W.B."/>
            <person name="Clum A."/>
            <person name="Lindquist E."/>
            <person name="Daum C."/>
            <person name="Ramamoorthy G.K."/>
            <person name="Gryganskyi A."/>
            <person name="Culley D."/>
            <person name="Magnuson J.K."/>
            <person name="James T.Y."/>
            <person name="O'Malley M.A."/>
            <person name="Stajich J.E."/>
            <person name="Spatafora J.W."/>
            <person name="Visel A."/>
            <person name="Grigoriev I.V."/>
        </authorList>
    </citation>
    <scope>NUCLEOTIDE SEQUENCE [LARGE SCALE GENOMIC DNA]</scope>
    <source>
        <strain evidence="2 3">CBS 115471</strain>
    </source>
</reference>
<keyword evidence="3" id="KW-1185">Reference proteome</keyword>
<feature type="compositionally biased region" description="Polar residues" evidence="1">
    <location>
        <begin position="181"/>
        <end position="193"/>
    </location>
</feature>
<dbReference type="AlphaFoldDB" id="A0A1Y2A3X9"/>
<evidence type="ECO:0000256" key="1">
    <source>
        <dbReference type="SAM" id="MobiDB-lite"/>
    </source>
</evidence>
<gene>
    <name evidence="2" type="ORF">BCR34DRAFT_583689</name>
</gene>
<comment type="caution">
    <text evidence="2">The sequence shown here is derived from an EMBL/GenBank/DDBJ whole genome shotgun (WGS) entry which is preliminary data.</text>
</comment>